<gene>
    <name evidence="2" type="ORF">BDV95DRAFT_29983</name>
</gene>
<dbReference type="AlphaFoldDB" id="A0A7C8IA10"/>
<dbReference type="Proteomes" id="UP000481861">
    <property type="component" value="Unassembled WGS sequence"/>
</dbReference>
<protein>
    <submittedName>
        <fullName evidence="2">Uncharacterized protein</fullName>
    </submittedName>
</protein>
<reference evidence="2 3" key="1">
    <citation type="submission" date="2020-01" db="EMBL/GenBank/DDBJ databases">
        <authorList>
            <consortium name="DOE Joint Genome Institute"/>
            <person name="Haridas S."/>
            <person name="Albert R."/>
            <person name="Binder M."/>
            <person name="Bloem J."/>
            <person name="Labutti K."/>
            <person name="Salamov A."/>
            <person name="Andreopoulos B."/>
            <person name="Baker S.E."/>
            <person name="Barry K."/>
            <person name="Bills G."/>
            <person name="Bluhm B.H."/>
            <person name="Cannon C."/>
            <person name="Castanera R."/>
            <person name="Culley D.E."/>
            <person name="Daum C."/>
            <person name="Ezra D."/>
            <person name="Gonzalez J.B."/>
            <person name="Henrissat B."/>
            <person name="Kuo A."/>
            <person name="Liang C."/>
            <person name="Lipzen A."/>
            <person name="Lutzoni F."/>
            <person name="Magnuson J."/>
            <person name="Mondo S."/>
            <person name="Nolan M."/>
            <person name="Ohm R."/>
            <person name="Pangilinan J."/>
            <person name="Park H.-J.H."/>
            <person name="Ramirez L."/>
            <person name="Alfaro M."/>
            <person name="Sun H."/>
            <person name="Tritt A."/>
            <person name="Yoshinaga Y."/>
            <person name="Zwiers L.-H.L."/>
            <person name="Turgeon B.G."/>
            <person name="Goodwin S.B."/>
            <person name="Spatafora J.W."/>
            <person name="Crous P.W."/>
            <person name="Grigoriev I.V."/>
        </authorList>
    </citation>
    <scope>NUCLEOTIDE SEQUENCE [LARGE SCALE GENOMIC DNA]</scope>
    <source>
        <strain evidence="2 3">CBS 611.86</strain>
    </source>
</reference>
<feature type="compositionally biased region" description="Low complexity" evidence="1">
    <location>
        <begin position="119"/>
        <end position="131"/>
    </location>
</feature>
<organism evidence="2 3">
    <name type="scientific">Massariosphaeria phaeospora</name>
    <dbReference type="NCBI Taxonomy" id="100035"/>
    <lineage>
        <taxon>Eukaryota</taxon>
        <taxon>Fungi</taxon>
        <taxon>Dikarya</taxon>
        <taxon>Ascomycota</taxon>
        <taxon>Pezizomycotina</taxon>
        <taxon>Dothideomycetes</taxon>
        <taxon>Pleosporomycetidae</taxon>
        <taxon>Pleosporales</taxon>
        <taxon>Pleosporales incertae sedis</taxon>
        <taxon>Massariosphaeria</taxon>
    </lineage>
</organism>
<accession>A0A7C8IA10</accession>
<dbReference type="EMBL" id="JAADJZ010000010">
    <property type="protein sequence ID" value="KAF2871972.1"/>
    <property type="molecule type" value="Genomic_DNA"/>
</dbReference>
<evidence type="ECO:0000313" key="2">
    <source>
        <dbReference type="EMBL" id="KAF2871972.1"/>
    </source>
</evidence>
<evidence type="ECO:0000313" key="3">
    <source>
        <dbReference type="Proteomes" id="UP000481861"/>
    </source>
</evidence>
<feature type="compositionally biased region" description="Polar residues" evidence="1">
    <location>
        <begin position="165"/>
        <end position="192"/>
    </location>
</feature>
<proteinExistence type="predicted"/>
<sequence length="220" mass="23800">MCSSAAHKHSLLFSYFTQPLPTMCRVSWLQWLCGHKTCVGTEPCGGDQQSRTHAVDTRTRTSNHHWCDECRATGDKIPVNLNAVRPPRHNLKVKLVMNNGQMMFIPRTEAEREHNSLLLRPTTGTGSRTTPQNPPLNPMAAPFVSPTYQGGSGRGQGQSPGQAQLAHSGTTSDSPGTTANEPNMSTLPQSSRRVAGPPPPGYLFGLAPSELAPPKRVGQQ</sequence>
<evidence type="ECO:0000256" key="1">
    <source>
        <dbReference type="SAM" id="MobiDB-lite"/>
    </source>
</evidence>
<comment type="caution">
    <text evidence="2">The sequence shown here is derived from an EMBL/GenBank/DDBJ whole genome shotgun (WGS) entry which is preliminary data.</text>
</comment>
<feature type="region of interest" description="Disordered" evidence="1">
    <location>
        <begin position="119"/>
        <end position="220"/>
    </location>
</feature>
<keyword evidence="3" id="KW-1185">Reference proteome</keyword>
<name>A0A7C8IA10_9PLEO</name>